<comment type="caution">
    <text evidence="1">The sequence shown here is derived from an EMBL/GenBank/DDBJ whole genome shotgun (WGS) entry which is preliminary data.</text>
</comment>
<protein>
    <submittedName>
        <fullName evidence="1">Uncharacterized protein</fullName>
    </submittedName>
</protein>
<evidence type="ECO:0000313" key="2">
    <source>
        <dbReference type="Proteomes" id="UP001208570"/>
    </source>
</evidence>
<gene>
    <name evidence="1" type="ORF">LSH36_914g00022</name>
</gene>
<organism evidence="1 2">
    <name type="scientific">Paralvinella palmiformis</name>
    <dbReference type="NCBI Taxonomy" id="53620"/>
    <lineage>
        <taxon>Eukaryota</taxon>
        <taxon>Metazoa</taxon>
        <taxon>Spiralia</taxon>
        <taxon>Lophotrochozoa</taxon>
        <taxon>Annelida</taxon>
        <taxon>Polychaeta</taxon>
        <taxon>Sedentaria</taxon>
        <taxon>Canalipalpata</taxon>
        <taxon>Terebellida</taxon>
        <taxon>Terebelliformia</taxon>
        <taxon>Alvinellidae</taxon>
        <taxon>Paralvinella</taxon>
    </lineage>
</organism>
<dbReference type="EMBL" id="JAODUP010000914">
    <property type="protein sequence ID" value="KAK2142782.1"/>
    <property type="molecule type" value="Genomic_DNA"/>
</dbReference>
<proteinExistence type="predicted"/>
<reference evidence="1" key="1">
    <citation type="journal article" date="2023" name="Mol. Biol. Evol.">
        <title>Third-Generation Sequencing Reveals the Adaptive Role of the Epigenome in Three Deep-Sea Polychaetes.</title>
        <authorList>
            <person name="Perez M."/>
            <person name="Aroh O."/>
            <person name="Sun Y."/>
            <person name="Lan Y."/>
            <person name="Juniper S.K."/>
            <person name="Young C.R."/>
            <person name="Angers B."/>
            <person name="Qian P.Y."/>
        </authorList>
    </citation>
    <scope>NUCLEOTIDE SEQUENCE</scope>
    <source>
        <strain evidence="1">P08H-3</strain>
    </source>
</reference>
<sequence>MREIGRGIALILKLRIEVTALESRLNVSFEHFEYIVFRIKFHNEQVVCPAKMWDDVFTTAAVDYIDHNPSSATSNQSLGQLPSYYADVPLVVSSSTEAPVTPSTYLSREYRDKNIKPEYCKPKSVGQLPSYYADVPLIGSSSKRVPIPPSTVVS</sequence>
<evidence type="ECO:0000313" key="1">
    <source>
        <dbReference type="EMBL" id="KAK2142782.1"/>
    </source>
</evidence>
<keyword evidence="2" id="KW-1185">Reference proteome</keyword>
<dbReference type="AlphaFoldDB" id="A0AAD9IXI6"/>
<accession>A0AAD9IXI6</accession>
<name>A0AAD9IXI6_9ANNE</name>
<dbReference type="Proteomes" id="UP001208570">
    <property type="component" value="Unassembled WGS sequence"/>
</dbReference>